<sequence>MPNDEFEKIGSVWDYWETMIKQFNEGDAEISQEKSRYEGKETRVFKISSSPFGTPMEIKLTVDAERNLPIFLNQKEFDANGNLT</sequence>
<protein>
    <submittedName>
        <fullName evidence="1">Uncharacterized protein</fullName>
    </submittedName>
</protein>
<evidence type="ECO:0000313" key="1">
    <source>
        <dbReference type="EMBL" id="GAI73074.1"/>
    </source>
</evidence>
<name>X1SZ35_9ZZZZ</name>
<dbReference type="EMBL" id="BARW01012675">
    <property type="protein sequence ID" value="GAI73074.1"/>
    <property type="molecule type" value="Genomic_DNA"/>
</dbReference>
<dbReference type="AlphaFoldDB" id="X1SZ35"/>
<feature type="non-terminal residue" evidence="1">
    <location>
        <position position="84"/>
    </location>
</feature>
<accession>X1SZ35</accession>
<reference evidence="1" key="1">
    <citation type="journal article" date="2014" name="Front. Microbiol.">
        <title>High frequency of phylogenetically diverse reductive dehalogenase-homologous genes in deep subseafloor sedimentary metagenomes.</title>
        <authorList>
            <person name="Kawai M."/>
            <person name="Futagami T."/>
            <person name="Toyoda A."/>
            <person name="Takaki Y."/>
            <person name="Nishi S."/>
            <person name="Hori S."/>
            <person name="Arai W."/>
            <person name="Tsubouchi T."/>
            <person name="Morono Y."/>
            <person name="Uchiyama I."/>
            <person name="Ito T."/>
            <person name="Fujiyama A."/>
            <person name="Inagaki F."/>
            <person name="Takami H."/>
        </authorList>
    </citation>
    <scope>NUCLEOTIDE SEQUENCE</scope>
    <source>
        <strain evidence="1">Expedition CK06-06</strain>
    </source>
</reference>
<gene>
    <name evidence="1" type="ORF">S12H4_23728</name>
</gene>
<comment type="caution">
    <text evidence="1">The sequence shown here is derived from an EMBL/GenBank/DDBJ whole genome shotgun (WGS) entry which is preliminary data.</text>
</comment>
<proteinExistence type="predicted"/>
<organism evidence="1">
    <name type="scientific">marine sediment metagenome</name>
    <dbReference type="NCBI Taxonomy" id="412755"/>
    <lineage>
        <taxon>unclassified sequences</taxon>
        <taxon>metagenomes</taxon>
        <taxon>ecological metagenomes</taxon>
    </lineage>
</organism>